<dbReference type="EMBL" id="PEZT01000001">
    <property type="protein sequence ID" value="PIS09710.1"/>
    <property type="molecule type" value="Genomic_DNA"/>
</dbReference>
<dbReference type="PROSITE" id="PS00893">
    <property type="entry name" value="NUDIX_BOX"/>
    <property type="match status" value="1"/>
</dbReference>
<dbReference type="InterPro" id="IPR000086">
    <property type="entry name" value="NUDIX_hydrolase_dom"/>
</dbReference>
<reference evidence="4" key="1">
    <citation type="submission" date="2017-09" db="EMBL/GenBank/DDBJ databases">
        <title>Depth-based differentiation of microbial function through sediment-hosted aquifers and enrichment of novel symbionts in the deep terrestrial subsurface.</title>
        <authorList>
            <person name="Probst A.J."/>
            <person name="Ladd B."/>
            <person name="Jarett J.K."/>
            <person name="Geller-Mcgrath D.E."/>
            <person name="Sieber C.M.K."/>
            <person name="Emerson J.B."/>
            <person name="Anantharaman K."/>
            <person name="Thomas B.C."/>
            <person name="Malmstrom R."/>
            <person name="Stieglmeier M."/>
            <person name="Klingl A."/>
            <person name="Woyke T."/>
            <person name="Ryan C.M."/>
            <person name="Banfield J.F."/>
        </authorList>
    </citation>
    <scope>NUCLEOTIDE SEQUENCE [LARGE SCALE GENOMIC DNA]</scope>
</reference>
<dbReference type="GO" id="GO:0016787">
    <property type="term" value="F:hydrolase activity"/>
    <property type="evidence" value="ECO:0007669"/>
    <property type="project" value="UniProtKB-KW"/>
</dbReference>
<dbReference type="Pfam" id="PF00293">
    <property type="entry name" value="NUDIX"/>
    <property type="match status" value="1"/>
</dbReference>
<comment type="caution">
    <text evidence="3">The sequence shown here is derived from an EMBL/GenBank/DDBJ whole genome shotgun (WGS) entry which is preliminary data.</text>
</comment>
<name>A0A2H0WAL3_9BACT</name>
<dbReference type="InterPro" id="IPR015797">
    <property type="entry name" value="NUDIX_hydrolase-like_dom_sf"/>
</dbReference>
<accession>A0A2H0WAL3</accession>
<dbReference type="AlphaFoldDB" id="A0A2H0WAL3"/>
<sequence length="155" mass="18436">MITCFWEDKNKAFLRHVTVTALVIKKNKILLVKRSSSVPNPKKYCIPGGFLERDETARNGILREIKEETGYQAKVISLFRVNDNPKRRKEDRQNVDLVFLVKPLKIVQKPDKEVKKTQWFDLNMIPLEKDFAFDHRDNILLYRKYLKKKFVLPIF</sequence>
<dbReference type="SUPFAM" id="SSF55811">
    <property type="entry name" value="Nudix"/>
    <property type="match status" value="1"/>
</dbReference>
<dbReference type="InterPro" id="IPR020084">
    <property type="entry name" value="NUDIX_hydrolase_CS"/>
</dbReference>
<organism evidence="3 4">
    <name type="scientific">Candidatus Beckwithbacteria bacterium CG10_big_fil_rev_8_21_14_0_10_34_10</name>
    <dbReference type="NCBI Taxonomy" id="1974495"/>
    <lineage>
        <taxon>Bacteria</taxon>
        <taxon>Candidatus Beckwithiibacteriota</taxon>
    </lineage>
</organism>
<dbReference type="PANTHER" id="PTHR43736">
    <property type="entry name" value="ADP-RIBOSE PYROPHOSPHATASE"/>
    <property type="match status" value="1"/>
</dbReference>
<evidence type="ECO:0000259" key="2">
    <source>
        <dbReference type="PROSITE" id="PS51462"/>
    </source>
</evidence>
<dbReference type="Gene3D" id="3.90.79.10">
    <property type="entry name" value="Nucleoside Triphosphate Pyrophosphohydrolase"/>
    <property type="match status" value="1"/>
</dbReference>
<evidence type="ECO:0000256" key="1">
    <source>
        <dbReference type="ARBA" id="ARBA00022801"/>
    </source>
</evidence>
<evidence type="ECO:0000313" key="4">
    <source>
        <dbReference type="Proteomes" id="UP000230093"/>
    </source>
</evidence>
<feature type="domain" description="Nudix hydrolase" evidence="2">
    <location>
        <begin position="14"/>
        <end position="143"/>
    </location>
</feature>
<dbReference type="Proteomes" id="UP000230093">
    <property type="component" value="Unassembled WGS sequence"/>
</dbReference>
<protein>
    <recommendedName>
        <fullName evidence="2">Nudix hydrolase domain-containing protein</fullName>
    </recommendedName>
</protein>
<keyword evidence="1" id="KW-0378">Hydrolase</keyword>
<dbReference type="CDD" id="cd18873">
    <property type="entry name" value="NUDIX_NadM_like"/>
    <property type="match status" value="1"/>
</dbReference>
<dbReference type="PANTHER" id="PTHR43736:SF1">
    <property type="entry name" value="DIHYDRONEOPTERIN TRIPHOSPHATE DIPHOSPHATASE"/>
    <property type="match status" value="1"/>
</dbReference>
<gene>
    <name evidence="3" type="ORF">COT75_00790</name>
</gene>
<dbReference type="PROSITE" id="PS51462">
    <property type="entry name" value="NUDIX"/>
    <property type="match status" value="1"/>
</dbReference>
<proteinExistence type="predicted"/>
<evidence type="ECO:0000313" key="3">
    <source>
        <dbReference type="EMBL" id="PIS09710.1"/>
    </source>
</evidence>